<feature type="compositionally biased region" description="Polar residues" evidence="1">
    <location>
        <begin position="56"/>
        <end position="83"/>
    </location>
</feature>
<dbReference type="Pfam" id="PF03184">
    <property type="entry name" value="DDE_1"/>
    <property type="match status" value="1"/>
</dbReference>
<feature type="non-terminal residue" evidence="3">
    <location>
        <position position="1"/>
    </location>
</feature>
<sequence>YTVHNTPVPRLSVSTPVSNVFQMVLPFVNDQRRRDLSTMKRQELGARRSTSKRCPRTSTSKKFSGTSQVGQEDSDPLGTQNENMDIVSDADRSTLPASDVLSLHQEDELVNLLILMHNNVFTLSEDDIRSLVYEYAKLKGRIRCDVITDVHDGVYICKKVTLRGNKILEECKLIDKTCRPKFGTGQWVTDFLSRNARKLSPIYCRSGFDSQSLAKQFFDLFEQACSQAEITPDRLYNVVELKVTSGTSGTQSEEGPAHRKDPQFLAVAEICGSASGAHMPPTLIFPRLSPRRSGWLKPKSFYQWFEKFIDFAKPTKQKPVLLLFRGDAPYMKSVRLITKALENHVRLFCCPIHSSRDMQPLEVSFTPYLRECWFKVLKEWQMRNSNLKLTKDEVLTLFLTAFKKAKKTELDKDGFLASGIYPLERVSFEETNQNQFADEIAASESSNMNEIQMESESSSVIQMRTRGIDGHSTLGNRKRNSRIKDCDQVQPKLQKTKNLTEDPIIIDTSEESSSEEDVRGDEAGTDDCEYISTIQLMDDVVEENPWEVSEDPEKYIED</sequence>
<feature type="domain" description="DDE-1" evidence="2">
    <location>
        <begin position="292"/>
        <end position="409"/>
    </location>
</feature>
<reference evidence="3" key="2">
    <citation type="submission" date="2014-07" db="EMBL/GenBank/DDBJ databases">
        <authorList>
            <person name="Hull J."/>
        </authorList>
    </citation>
    <scope>NUCLEOTIDE SEQUENCE</scope>
</reference>
<feature type="region of interest" description="Disordered" evidence="1">
    <location>
        <begin position="469"/>
        <end position="527"/>
    </location>
</feature>
<evidence type="ECO:0000259" key="2">
    <source>
        <dbReference type="Pfam" id="PF03184"/>
    </source>
</evidence>
<reference evidence="3" key="1">
    <citation type="journal article" date="2014" name="PLoS ONE">
        <title>Transcriptome-Based Identification of ABC Transporters in the Western Tarnished Plant Bug Lygus hesperus.</title>
        <authorList>
            <person name="Hull J.J."/>
            <person name="Chaney K."/>
            <person name="Geib S.M."/>
            <person name="Fabrick J.A."/>
            <person name="Brent C.S."/>
            <person name="Walsh D."/>
            <person name="Lavine L.C."/>
        </authorList>
    </citation>
    <scope>NUCLEOTIDE SEQUENCE</scope>
</reference>
<gene>
    <name evidence="3" type="primary">AHA3</name>
    <name evidence="3" type="ORF">CM83_53636</name>
</gene>
<proteinExistence type="predicted"/>
<dbReference type="GO" id="GO:0003676">
    <property type="term" value="F:nucleic acid binding"/>
    <property type="evidence" value="ECO:0007669"/>
    <property type="project" value="InterPro"/>
</dbReference>
<protein>
    <submittedName>
        <fullName evidence="3">ATPase 3, plasma membrane-type</fullName>
    </submittedName>
</protein>
<evidence type="ECO:0000256" key="1">
    <source>
        <dbReference type="SAM" id="MobiDB-lite"/>
    </source>
</evidence>
<feature type="region of interest" description="Disordered" evidence="1">
    <location>
        <begin position="38"/>
        <end position="83"/>
    </location>
</feature>
<evidence type="ECO:0000313" key="3">
    <source>
        <dbReference type="EMBL" id="JAG02155.1"/>
    </source>
</evidence>
<dbReference type="InterPro" id="IPR004875">
    <property type="entry name" value="DDE_SF_endonuclease_dom"/>
</dbReference>
<dbReference type="EMBL" id="GBHO01041449">
    <property type="protein sequence ID" value="JAG02155.1"/>
    <property type="molecule type" value="Transcribed_RNA"/>
</dbReference>
<name>A0A0A9WBE3_LYGHE</name>
<dbReference type="AlphaFoldDB" id="A0A0A9WBE3"/>
<accession>A0A0A9WBE3</accession>
<organism evidence="3">
    <name type="scientific">Lygus hesperus</name>
    <name type="common">Western plant bug</name>
    <dbReference type="NCBI Taxonomy" id="30085"/>
    <lineage>
        <taxon>Eukaryota</taxon>
        <taxon>Metazoa</taxon>
        <taxon>Ecdysozoa</taxon>
        <taxon>Arthropoda</taxon>
        <taxon>Hexapoda</taxon>
        <taxon>Insecta</taxon>
        <taxon>Pterygota</taxon>
        <taxon>Neoptera</taxon>
        <taxon>Paraneoptera</taxon>
        <taxon>Hemiptera</taxon>
        <taxon>Heteroptera</taxon>
        <taxon>Panheteroptera</taxon>
        <taxon>Cimicomorpha</taxon>
        <taxon>Miridae</taxon>
        <taxon>Mirini</taxon>
        <taxon>Lygus</taxon>
    </lineage>
</organism>